<dbReference type="EC" id="2.7.9.2" evidence="5"/>
<keyword evidence="11" id="KW-0067">ATP-binding</keyword>
<dbReference type="Gene3D" id="3.30.470.20">
    <property type="entry name" value="ATP-grasp fold, B domain"/>
    <property type="match status" value="1"/>
</dbReference>
<dbReference type="GO" id="GO:0046872">
    <property type="term" value="F:metal ion binding"/>
    <property type="evidence" value="ECO:0007669"/>
    <property type="project" value="UniProtKB-KW"/>
</dbReference>
<sequence length="878" mass="95705">MARIQSPLLDGIKRLLRPLFGASCRPAPTDQTRFRFKYVNFQELLESNSELLRIIASVEEKLPGREVFGMAFLHSVASQAVFHGLRMLRGYENLSDSLQPQLRERIQTIQADLKNALSGQPHEVGPWFLDFSDIDRASTEVVGGKCANLGESRNKVGLPIPAGFAITTFAFRSLLDHSDLGSEIAKLTMALDASDPASIQAASEDIQRLMLLAPLPDGFEARLLEMQTELAARVGVDPESIKVSMRSSAVGEDGELSFAGQYLSILGVSRAKLAESYRYVTASLYTPRAIAYRLLKGVPDEAAAMGVACLAMVDSVASGVMYTRHPFDRADEDILINAVWGLGPYAVDGVVTPDSYRVRKQSLEILSQEIARQEFMLAGKQDGGVERLDVNRDLISQPCLTRTQIRTLADWGQRLEAHYGSPQDVEWALDGSKRLVLLQARPLAGLPREASHARPAEPPVADAEMLLEGGATACPGSGYGEVFLVTDDDSLALFPEGGILVARHSSPKFMVAMTKARAIVTDHGSVTGHMASLAREFNVPTILGLSRATDVLRTGVTVTVDAVNRRVYKGLVDALLDHQEAAPAPMAGTPIHALLRNIHALLAPLNLVDPKAPSFSPAHCRTMHDITRYLHERSYAAMFTLGDEASGEGGMAQRLEAGVGLDLHVIDLGGGLAGDPCARDAVSLRDILSVPFKALMEGLADEQFVAKGPRPVHLRGFLSVMGRQMVDGPNMASERFGERSYAIISDKYLNFSSRVGYHYGVLDCYCGKTVNKNYITFAFKGGAAGEERRERRARAIGLILERLGFTVTTNADRVEGRFQKYPPELVRERLVQLGRLLQFTRQTDMLMTSEQAIPAMADAFLRGETVFGVGAVQEAGRE</sequence>
<dbReference type="PANTHER" id="PTHR43030">
    <property type="entry name" value="PHOSPHOENOLPYRUVATE SYNTHASE"/>
    <property type="match status" value="1"/>
</dbReference>
<dbReference type="Gene3D" id="3.50.30.10">
    <property type="entry name" value="Phosphohistidine domain"/>
    <property type="match status" value="1"/>
</dbReference>
<evidence type="ECO:0000256" key="6">
    <source>
        <dbReference type="ARBA" id="ARBA00021623"/>
    </source>
</evidence>
<organism evidence="17 18">
    <name type="scientific">Fundidesulfovibrio magnetotacticus</name>
    <dbReference type="NCBI Taxonomy" id="2730080"/>
    <lineage>
        <taxon>Bacteria</taxon>
        <taxon>Pseudomonadati</taxon>
        <taxon>Thermodesulfobacteriota</taxon>
        <taxon>Desulfovibrionia</taxon>
        <taxon>Desulfovibrionales</taxon>
        <taxon>Desulfovibrionaceae</taxon>
        <taxon>Fundidesulfovibrio</taxon>
    </lineage>
</organism>
<dbReference type="InterPro" id="IPR002192">
    <property type="entry name" value="PPDK_AMP/ATP-bd"/>
</dbReference>
<evidence type="ECO:0000256" key="8">
    <source>
        <dbReference type="ARBA" id="ARBA00022723"/>
    </source>
</evidence>
<comment type="cofactor">
    <cofactor evidence="1">
        <name>Mg(2+)</name>
        <dbReference type="ChEBI" id="CHEBI:18420"/>
    </cofactor>
</comment>
<evidence type="ECO:0000313" key="17">
    <source>
        <dbReference type="EMBL" id="GFK94095.1"/>
    </source>
</evidence>
<dbReference type="GO" id="GO:0008986">
    <property type="term" value="F:pyruvate, water dikinase activity"/>
    <property type="evidence" value="ECO:0007669"/>
    <property type="project" value="UniProtKB-EC"/>
</dbReference>
<proteinExistence type="inferred from homology"/>
<reference evidence="17 18" key="2">
    <citation type="submission" date="2020-05" db="EMBL/GenBank/DDBJ databases">
        <title>Draft genome sequence of Desulfovibrio sp. strainFSS-1.</title>
        <authorList>
            <person name="Shimoshige H."/>
            <person name="Kobayashi H."/>
            <person name="Maekawa T."/>
        </authorList>
    </citation>
    <scope>NUCLEOTIDE SEQUENCE [LARGE SCALE GENOMIC DNA]</scope>
    <source>
        <strain evidence="17 18">SIID29052-01</strain>
    </source>
</reference>
<keyword evidence="18" id="KW-1185">Reference proteome</keyword>
<evidence type="ECO:0000256" key="2">
    <source>
        <dbReference type="ARBA" id="ARBA00002988"/>
    </source>
</evidence>
<dbReference type="AlphaFoldDB" id="A0A6V8M0V3"/>
<keyword evidence="12" id="KW-0460">Magnesium</keyword>
<feature type="domain" description="PEP-utilising enzyme mobile" evidence="15">
    <location>
        <begin position="494"/>
        <end position="563"/>
    </location>
</feature>
<evidence type="ECO:0000256" key="7">
    <source>
        <dbReference type="ARBA" id="ARBA00022679"/>
    </source>
</evidence>
<reference evidence="17 18" key="1">
    <citation type="submission" date="2020-04" db="EMBL/GenBank/DDBJ databases">
        <authorList>
            <consortium name="Desulfovibrio sp. FSS-1 genome sequencing consortium"/>
            <person name="Shimoshige H."/>
            <person name="Kobayashi H."/>
            <person name="Maekawa T."/>
        </authorList>
    </citation>
    <scope>NUCLEOTIDE SEQUENCE [LARGE SCALE GENOMIC DNA]</scope>
    <source>
        <strain evidence="17 18">SIID29052-01</strain>
    </source>
</reference>
<dbReference type="Pfam" id="PF01326">
    <property type="entry name" value="PPDK_N"/>
    <property type="match status" value="1"/>
</dbReference>
<evidence type="ECO:0000256" key="1">
    <source>
        <dbReference type="ARBA" id="ARBA00001946"/>
    </source>
</evidence>
<dbReference type="Gene3D" id="3.30.1490.20">
    <property type="entry name" value="ATP-grasp fold, A domain"/>
    <property type="match status" value="1"/>
</dbReference>
<dbReference type="RefSeq" id="WP_173083846.1">
    <property type="nucleotide sequence ID" value="NZ_BLTE01000008.1"/>
</dbReference>
<evidence type="ECO:0000259" key="16">
    <source>
        <dbReference type="Pfam" id="PF01326"/>
    </source>
</evidence>
<comment type="caution">
    <text evidence="17">The sequence shown here is derived from an EMBL/GenBank/DDBJ whole genome shotgun (WGS) entry which is preliminary data.</text>
</comment>
<keyword evidence="9" id="KW-0547">Nucleotide-binding</keyword>
<dbReference type="Proteomes" id="UP000494245">
    <property type="component" value="Unassembled WGS sequence"/>
</dbReference>
<keyword evidence="7 17" id="KW-0808">Transferase</keyword>
<dbReference type="EMBL" id="BLTE01000008">
    <property type="protein sequence ID" value="GFK94095.1"/>
    <property type="molecule type" value="Genomic_DNA"/>
</dbReference>
<evidence type="ECO:0000256" key="12">
    <source>
        <dbReference type="ARBA" id="ARBA00022842"/>
    </source>
</evidence>
<evidence type="ECO:0000256" key="11">
    <source>
        <dbReference type="ARBA" id="ARBA00022840"/>
    </source>
</evidence>
<dbReference type="UniPathway" id="UPA00138"/>
<dbReference type="InterPro" id="IPR013815">
    <property type="entry name" value="ATP_grasp_subdomain_1"/>
</dbReference>
<accession>A0A6V8M0V3</accession>
<dbReference type="SUPFAM" id="SSF56059">
    <property type="entry name" value="Glutathione synthetase ATP-binding domain-like"/>
    <property type="match status" value="1"/>
</dbReference>
<comment type="catalytic activity">
    <reaction evidence="14">
        <text>pyruvate + ATP + H2O = phosphoenolpyruvate + AMP + phosphate + 2 H(+)</text>
        <dbReference type="Rhea" id="RHEA:11364"/>
        <dbReference type="ChEBI" id="CHEBI:15361"/>
        <dbReference type="ChEBI" id="CHEBI:15377"/>
        <dbReference type="ChEBI" id="CHEBI:15378"/>
        <dbReference type="ChEBI" id="CHEBI:30616"/>
        <dbReference type="ChEBI" id="CHEBI:43474"/>
        <dbReference type="ChEBI" id="CHEBI:58702"/>
        <dbReference type="ChEBI" id="CHEBI:456215"/>
        <dbReference type="EC" id="2.7.9.2"/>
    </reaction>
</comment>
<evidence type="ECO:0000256" key="4">
    <source>
        <dbReference type="ARBA" id="ARBA00007837"/>
    </source>
</evidence>
<evidence type="ECO:0000256" key="5">
    <source>
        <dbReference type="ARBA" id="ARBA00011996"/>
    </source>
</evidence>
<evidence type="ECO:0000259" key="15">
    <source>
        <dbReference type="Pfam" id="PF00391"/>
    </source>
</evidence>
<feature type="domain" description="Pyruvate phosphate dikinase AMP/ATP-binding" evidence="16">
    <location>
        <begin position="140"/>
        <end position="453"/>
    </location>
</feature>
<keyword evidence="10" id="KW-0418">Kinase</keyword>
<dbReference type="Pfam" id="PF00391">
    <property type="entry name" value="PEP-utilizers"/>
    <property type="match status" value="1"/>
</dbReference>
<protein>
    <recommendedName>
        <fullName evidence="6">Phosphoenolpyruvate synthase</fullName>
        <ecNumber evidence="5">2.7.9.2</ecNumber>
    </recommendedName>
    <alternativeName>
        <fullName evidence="13">Pyruvate, water dikinase</fullName>
    </alternativeName>
</protein>
<keyword evidence="17" id="KW-0670">Pyruvate</keyword>
<name>A0A6V8M0V3_9BACT</name>
<evidence type="ECO:0000256" key="14">
    <source>
        <dbReference type="ARBA" id="ARBA00047700"/>
    </source>
</evidence>
<comment type="similarity">
    <text evidence="4">Belongs to the PEP-utilizing enzyme family.</text>
</comment>
<evidence type="ECO:0000256" key="3">
    <source>
        <dbReference type="ARBA" id="ARBA00004742"/>
    </source>
</evidence>
<dbReference type="InterPro" id="IPR036637">
    <property type="entry name" value="Phosphohistidine_dom_sf"/>
</dbReference>
<dbReference type="PANTHER" id="PTHR43030:SF1">
    <property type="entry name" value="PHOSPHOENOLPYRUVATE SYNTHASE"/>
    <property type="match status" value="1"/>
</dbReference>
<comment type="pathway">
    <text evidence="3">Carbohydrate biosynthesis; gluconeogenesis.</text>
</comment>
<dbReference type="InterPro" id="IPR008279">
    <property type="entry name" value="PEP-util_enz_mobile_dom"/>
</dbReference>
<keyword evidence="8" id="KW-0479">Metal-binding</keyword>
<evidence type="ECO:0000256" key="10">
    <source>
        <dbReference type="ARBA" id="ARBA00022777"/>
    </source>
</evidence>
<evidence type="ECO:0000256" key="9">
    <source>
        <dbReference type="ARBA" id="ARBA00022741"/>
    </source>
</evidence>
<evidence type="ECO:0000256" key="13">
    <source>
        <dbReference type="ARBA" id="ARBA00033470"/>
    </source>
</evidence>
<dbReference type="GO" id="GO:0005524">
    <property type="term" value="F:ATP binding"/>
    <property type="evidence" value="ECO:0007669"/>
    <property type="project" value="UniProtKB-KW"/>
</dbReference>
<dbReference type="GO" id="GO:0006094">
    <property type="term" value="P:gluconeogenesis"/>
    <property type="evidence" value="ECO:0007669"/>
    <property type="project" value="UniProtKB-UniPathway"/>
</dbReference>
<comment type="function">
    <text evidence="2">Catalyzes the phosphorylation of pyruvate to phosphoenolpyruvate.</text>
</comment>
<gene>
    <name evidence="17" type="primary">ppsA_4</name>
    <name evidence="17" type="ORF">NNJEOMEG_01934</name>
</gene>
<dbReference type="SUPFAM" id="SSF52009">
    <property type="entry name" value="Phosphohistidine domain"/>
    <property type="match status" value="1"/>
</dbReference>
<dbReference type="InterPro" id="IPR006319">
    <property type="entry name" value="PEP_synth"/>
</dbReference>
<evidence type="ECO:0000313" key="18">
    <source>
        <dbReference type="Proteomes" id="UP000494245"/>
    </source>
</evidence>